<evidence type="ECO:0000256" key="1">
    <source>
        <dbReference type="ARBA" id="ARBA00038310"/>
    </source>
</evidence>
<dbReference type="EMBL" id="CP036348">
    <property type="protein sequence ID" value="QDV70319.1"/>
    <property type="molecule type" value="Genomic_DNA"/>
</dbReference>
<dbReference type="AlphaFoldDB" id="A0A518JXQ5"/>
<dbReference type="PANTHER" id="PTHR43569">
    <property type="entry name" value="AMIDOHYDROLASE"/>
    <property type="match status" value="1"/>
</dbReference>
<evidence type="ECO:0000313" key="3">
    <source>
        <dbReference type="EMBL" id="QDV70319.1"/>
    </source>
</evidence>
<dbReference type="InterPro" id="IPR006680">
    <property type="entry name" value="Amidohydro-rel"/>
</dbReference>
<evidence type="ECO:0000313" key="4">
    <source>
        <dbReference type="Proteomes" id="UP000315082"/>
    </source>
</evidence>
<dbReference type="OrthoDB" id="5450317at2"/>
<sequence>MKIDSHHHLWNYDPEQYGWISEQMAVLRRDFSPTDLQQELRDAGIDAAVAVQAQQTIAETEWLLEQAGKNPVIAGVVGWVPLASDQVADDLDRLHQNELLKGIRHVVQDEPADDFILGDDFNRGVAKLAGFGLVYDILIYGKHLPATIPFVDRHPHQSFVLDHIAKPTIRGGQFDDTWARQMRELARRDNVVCKFSGVVTEVRDPEATIETIRPYWDVALEAFGPDRLLFGSDWPVCLLKISYGQWVEMVTELSAGLSPSEQEKFWGLNAAKAYGLSPRRPR</sequence>
<dbReference type="Proteomes" id="UP000315082">
    <property type="component" value="Chromosome"/>
</dbReference>
<proteinExistence type="inferred from homology"/>
<protein>
    <submittedName>
        <fullName evidence="3">Amidohydrolase</fullName>
    </submittedName>
</protein>
<dbReference type="RefSeq" id="WP_145099357.1">
    <property type="nucleotide sequence ID" value="NZ_CP036348.1"/>
</dbReference>
<organism evidence="3 4">
    <name type="scientific">Rosistilla carotiformis</name>
    <dbReference type="NCBI Taxonomy" id="2528017"/>
    <lineage>
        <taxon>Bacteria</taxon>
        <taxon>Pseudomonadati</taxon>
        <taxon>Planctomycetota</taxon>
        <taxon>Planctomycetia</taxon>
        <taxon>Pirellulales</taxon>
        <taxon>Pirellulaceae</taxon>
        <taxon>Rosistilla</taxon>
    </lineage>
</organism>
<dbReference type="GO" id="GO:0016787">
    <property type="term" value="F:hydrolase activity"/>
    <property type="evidence" value="ECO:0007669"/>
    <property type="project" value="UniProtKB-KW"/>
</dbReference>
<reference evidence="3 4" key="1">
    <citation type="submission" date="2019-02" db="EMBL/GenBank/DDBJ databases">
        <title>Deep-cultivation of Planctomycetes and their phenomic and genomic characterization uncovers novel biology.</title>
        <authorList>
            <person name="Wiegand S."/>
            <person name="Jogler M."/>
            <person name="Boedeker C."/>
            <person name="Pinto D."/>
            <person name="Vollmers J."/>
            <person name="Rivas-Marin E."/>
            <person name="Kohn T."/>
            <person name="Peeters S.H."/>
            <person name="Heuer A."/>
            <person name="Rast P."/>
            <person name="Oberbeckmann S."/>
            <person name="Bunk B."/>
            <person name="Jeske O."/>
            <person name="Meyerdierks A."/>
            <person name="Storesund J.E."/>
            <person name="Kallscheuer N."/>
            <person name="Luecker S."/>
            <person name="Lage O.M."/>
            <person name="Pohl T."/>
            <person name="Merkel B.J."/>
            <person name="Hornburger P."/>
            <person name="Mueller R.-W."/>
            <person name="Bruemmer F."/>
            <person name="Labrenz M."/>
            <person name="Spormann A.M."/>
            <person name="Op den Camp H."/>
            <person name="Overmann J."/>
            <person name="Amann R."/>
            <person name="Jetten M.S.M."/>
            <person name="Mascher T."/>
            <person name="Medema M.H."/>
            <person name="Devos D.P."/>
            <person name="Kaster A.-K."/>
            <person name="Ovreas L."/>
            <person name="Rohde M."/>
            <person name="Galperin M.Y."/>
            <person name="Jogler C."/>
        </authorList>
    </citation>
    <scope>NUCLEOTIDE SEQUENCE [LARGE SCALE GENOMIC DNA]</scope>
    <source>
        <strain evidence="3 4">Poly24</strain>
    </source>
</reference>
<name>A0A518JXQ5_9BACT</name>
<feature type="domain" description="Amidohydrolase-related" evidence="2">
    <location>
        <begin position="3"/>
        <end position="276"/>
    </location>
</feature>
<dbReference type="InterPro" id="IPR032466">
    <property type="entry name" value="Metal_Hydrolase"/>
</dbReference>
<keyword evidence="3" id="KW-0378">Hydrolase</keyword>
<dbReference type="Gene3D" id="3.20.20.140">
    <property type="entry name" value="Metal-dependent hydrolases"/>
    <property type="match status" value="1"/>
</dbReference>
<comment type="similarity">
    <text evidence="1">Belongs to the metallo-dependent hydrolases superfamily.</text>
</comment>
<dbReference type="SUPFAM" id="SSF51556">
    <property type="entry name" value="Metallo-dependent hydrolases"/>
    <property type="match status" value="1"/>
</dbReference>
<keyword evidence="4" id="KW-1185">Reference proteome</keyword>
<dbReference type="PANTHER" id="PTHR43569:SF2">
    <property type="entry name" value="AMIDOHYDROLASE-RELATED DOMAIN-CONTAINING PROTEIN"/>
    <property type="match status" value="1"/>
</dbReference>
<gene>
    <name evidence="3" type="ORF">Poly24_40400</name>
</gene>
<evidence type="ECO:0000259" key="2">
    <source>
        <dbReference type="Pfam" id="PF04909"/>
    </source>
</evidence>
<dbReference type="KEGG" id="rcf:Poly24_40400"/>
<dbReference type="InterPro" id="IPR052350">
    <property type="entry name" value="Metallo-dep_Lactonases"/>
</dbReference>
<dbReference type="Pfam" id="PF04909">
    <property type="entry name" value="Amidohydro_2"/>
    <property type="match status" value="1"/>
</dbReference>
<accession>A0A518JXQ5</accession>